<proteinExistence type="predicted"/>
<dbReference type="Gene3D" id="1.20.1420.40">
    <property type="entry name" value="Decorin-binding protein"/>
    <property type="match status" value="1"/>
</dbReference>
<dbReference type="NCBIfam" id="NF033713">
    <property type="entry name" value="DbpA"/>
    <property type="match status" value="1"/>
</dbReference>
<gene>
    <name evidence="1" type="ORF">DB723_04360</name>
</gene>
<protein>
    <submittedName>
        <fullName evidence="1">Cytochrome D ubiquinol oxidase subunit II</fullName>
    </submittedName>
</protein>
<dbReference type="InterPro" id="IPR054923">
    <property type="entry name" value="Decorin_bind_prot_A"/>
</dbReference>
<evidence type="ECO:0000313" key="2">
    <source>
        <dbReference type="Proteomes" id="UP000326393"/>
    </source>
</evidence>
<dbReference type="Proteomes" id="UP000326393">
    <property type="component" value="Plasmid lp54"/>
</dbReference>
<dbReference type="OrthoDB" id="352319at2"/>
<dbReference type="InterPro" id="IPR003332">
    <property type="entry name" value="Decorin-bd"/>
</dbReference>
<reference evidence="1 2" key="1">
    <citation type="journal article" date="2020" name="Int. J. Syst. Evol. Microbiol.">
        <title>Borrelia maritima sp. nov., a novel species of the Borrelia burgdorferi sensu lato complex, occupying a basal position to North American species.</title>
        <authorList>
            <person name="Margos G."/>
            <person name="Fedorova N."/>
            <person name="Becker N.S."/>
            <person name="Kleinjan J.E."/>
            <person name="Marosevic D."/>
            <person name="Krebs S."/>
            <person name="Hui L."/>
            <person name="Fingerle V."/>
            <person name="Lane R.S."/>
        </authorList>
    </citation>
    <scope>NUCLEOTIDE SEQUENCE [LARGE SCALE GENOMIC DNA]</scope>
    <source>
        <strain evidence="1 2">CA690</strain>
    </source>
</reference>
<dbReference type="PROSITE" id="PS51257">
    <property type="entry name" value="PROKAR_LIPOPROTEIN"/>
    <property type="match status" value="1"/>
</dbReference>
<dbReference type="EMBL" id="CP044536">
    <property type="protein sequence ID" value="QFI14980.1"/>
    <property type="molecule type" value="Genomic_DNA"/>
</dbReference>
<dbReference type="Pfam" id="PF02352">
    <property type="entry name" value="Decorin_bind"/>
    <property type="match status" value="1"/>
</dbReference>
<keyword evidence="2" id="KW-1185">Reference proteome</keyword>
<geneLocation type="plasmid" evidence="1 2">
    <name>lp54</name>
</geneLocation>
<name>A0A5J6WBL4_9SPIR</name>
<dbReference type="AlphaFoldDB" id="A0A5J6WBL4"/>
<dbReference type="KEGG" id="bmat:DB723_04360"/>
<sequence>MNKDKIIFKNLLTLALLVNLLMSCGLTGEMKVKLESSVKNVKDEIDQIRKDAALKGVNFGAFTDTKTGVGVSGKPDVIRNAKLRAIAVAETFIQAIKEEATKIKESGSSWQFSAMFDLMLKVSKALEDVGIQHLQKTLLEEAENSPANTGGGILEIAKKMEEKLYRVKLKQQQDQSAGKSAKK</sequence>
<keyword evidence="1" id="KW-0614">Plasmid</keyword>
<accession>A0A5J6WBL4</accession>
<dbReference type="InterPro" id="IPR038353">
    <property type="entry name" value="Decorin-db_sf"/>
</dbReference>
<evidence type="ECO:0000313" key="1">
    <source>
        <dbReference type="EMBL" id="QFI14980.1"/>
    </source>
</evidence>
<dbReference type="RefSeq" id="WP_151552993.1">
    <property type="nucleotide sequence ID" value="NZ_CP044536.1"/>
</dbReference>
<organism evidence="1 2">
    <name type="scientific">Borrelia maritima</name>
    <dbReference type="NCBI Taxonomy" id="2761123"/>
    <lineage>
        <taxon>Bacteria</taxon>
        <taxon>Pseudomonadati</taxon>
        <taxon>Spirochaetota</taxon>
        <taxon>Spirochaetia</taxon>
        <taxon>Spirochaetales</taxon>
        <taxon>Borreliaceae</taxon>
        <taxon>Borrelia</taxon>
    </lineage>
</organism>